<dbReference type="Pfam" id="PF13472">
    <property type="entry name" value="Lipase_GDSL_2"/>
    <property type="match status" value="1"/>
</dbReference>
<evidence type="ECO:0000313" key="3">
    <source>
        <dbReference type="Proteomes" id="UP000484015"/>
    </source>
</evidence>
<feature type="domain" description="SGNH hydrolase-type esterase" evidence="1">
    <location>
        <begin position="89"/>
        <end position="249"/>
    </location>
</feature>
<dbReference type="InterPro" id="IPR051532">
    <property type="entry name" value="Ester_Hydrolysis_Enzymes"/>
</dbReference>
<dbReference type="InterPro" id="IPR013830">
    <property type="entry name" value="SGNH_hydro"/>
</dbReference>
<reference evidence="2 3" key="1">
    <citation type="submission" date="2019-11" db="EMBL/GenBank/DDBJ databases">
        <title>Type strains purchased from KCTC, JCM and DSMZ.</title>
        <authorList>
            <person name="Lu H."/>
        </authorList>
    </citation>
    <scope>NUCLEOTIDE SEQUENCE [LARGE SCALE GENOMIC DNA]</scope>
    <source>
        <strain evidence="2 3">KCTC 42409</strain>
    </source>
</reference>
<dbReference type="CDD" id="cd01822">
    <property type="entry name" value="Lysophospholipase_L1_like"/>
    <property type="match status" value="1"/>
</dbReference>
<dbReference type="Proteomes" id="UP000484015">
    <property type="component" value="Unassembled WGS sequence"/>
</dbReference>
<organism evidence="2 3">
    <name type="scientific">Pseudoduganella ginsengisoli</name>
    <dbReference type="NCBI Taxonomy" id="1462440"/>
    <lineage>
        <taxon>Bacteria</taxon>
        <taxon>Pseudomonadati</taxon>
        <taxon>Pseudomonadota</taxon>
        <taxon>Betaproteobacteria</taxon>
        <taxon>Burkholderiales</taxon>
        <taxon>Oxalobacteraceae</taxon>
        <taxon>Telluria group</taxon>
        <taxon>Pseudoduganella</taxon>
    </lineage>
</organism>
<dbReference type="PANTHER" id="PTHR30383:SF24">
    <property type="entry name" value="THIOESTERASE 1_PROTEASE 1_LYSOPHOSPHOLIPASE L1"/>
    <property type="match status" value="1"/>
</dbReference>
<protein>
    <submittedName>
        <fullName evidence="2">Arylesterase</fullName>
    </submittedName>
</protein>
<name>A0A6L6Q4M9_9BURK</name>
<dbReference type="SUPFAM" id="SSF52266">
    <property type="entry name" value="SGNH hydrolase"/>
    <property type="match status" value="1"/>
</dbReference>
<dbReference type="Gene3D" id="3.40.50.1110">
    <property type="entry name" value="SGNH hydrolase"/>
    <property type="match status" value="1"/>
</dbReference>
<dbReference type="OrthoDB" id="9786188at2"/>
<proteinExistence type="predicted"/>
<keyword evidence="3" id="KW-1185">Reference proteome</keyword>
<evidence type="ECO:0000259" key="1">
    <source>
        <dbReference type="Pfam" id="PF13472"/>
    </source>
</evidence>
<accession>A0A6L6Q4M9</accession>
<dbReference type="AlphaFoldDB" id="A0A6L6Q4M9"/>
<evidence type="ECO:0000313" key="2">
    <source>
        <dbReference type="EMBL" id="MTW04261.1"/>
    </source>
</evidence>
<sequence length="267" mass="28685">MATVSPRCTVKSTLCNMVSAPLASDTVLPRPVTSMAMRLLVCEPLIELEKSGMLESIRRVSRRVWLPLFAVLCLGMAPSAYSAPKKVLVVGDSLSAEYGLAAGTGWVALLADKVKQQKLEADIVNASVSGETTSGGRTRLPALLKKHQPDIVVIELGANDGLRGLPVAAAESNLRAMVEQARGAGAKVLLVGMRMPPNYGRDYADKFFAMFGMLSHDVKAPLAPFMLEGVADKTDLFQADRLHPLAKAHPIILANIWPHLQPLLKAK</sequence>
<comment type="caution">
    <text evidence="2">The sequence shown here is derived from an EMBL/GenBank/DDBJ whole genome shotgun (WGS) entry which is preliminary data.</text>
</comment>
<dbReference type="EMBL" id="WNLA01000014">
    <property type="protein sequence ID" value="MTW04261.1"/>
    <property type="molecule type" value="Genomic_DNA"/>
</dbReference>
<gene>
    <name evidence="2" type="ORF">GM668_19450</name>
</gene>
<dbReference type="InterPro" id="IPR036514">
    <property type="entry name" value="SGNH_hydro_sf"/>
</dbReference>
<dbReference type="PANTHER" id="PTHR30383">
    <property type="entry name" value="THIOESTERASE 1/PROTEASE 1/LYSOPHOSPHOLIPASE L1"/>
    <property type="match status" value="1"/>
</dbReference>
<dbReference type="GO" id="GO:0004622">
    <property type="term" value="F:phosphatidylcholine lysophospholipase activity"/>
    <property type="evidence" value="ECO:0007669"/>
    <property type="project" value="TreeGrafter"/>
</dbReference>